<organism evidence="1 2">
    <name type="scientific">Leucothrix pacifica</name>
    <dbReference type="NCBI Taxonomy" id="1247513"/>
    <lineage>
        <taxon>Bacteria</taxon>
        <taxon>Pseudomonadati</taxon>
        <taxon>Pseudomonadota</taxon>
        <taxon>Gammaproteobacteria</taxon>
        <taxon>Thiotrichales</taxon>
        <taxon>Thiotrichaceae</taxon>
        <taxon>Leucothrix</taxon>
    </lineage>
</organism>
<reference evidence="1 2" key="1">
    <citation type="submission" date="2018-05" db="EMBL/GenBank/DDBJ databases">
        <title>Leucothrix arctica sp. nov., isolated from Arctic seawater.</title>
        <authorList>
            <person name="Choi A."/>
            <person name="Baek K."/>
        </authorList>
    </citation>
    <scope>NUCLEOTIDE SEQUENCE [LARGE SCALE GENOMIC DNA]</scope>
    <source>
        <strain evidence="1 2">JCM 18388</strain>
    </source>
</reference>
<evidence type="ECO:0008006" key="3">
    <source>
        <dbReference type="Google" id="ProtNLM"/>
    </source>
</evidence>
<proteinExistence type="predicted"/>
<protein>
    <recommendedName>
        <fullName evidence="3">Sel1 repeat family protein</fullName>
    </recommendedName>
</protein>
<dbReference type="SUPFAM" id="SSF81901">
    <property type="entry name" value="HCP-like"/>
    <property type="match status" value="1"/>
</dbReference>
<sequence>MSNVNNARVCELYLEYDDSNIEHAKAQLDTKYFFANHHYHKVLDVFMELAEKGDRTFQHNVGVLYHCIEDVRDYQQAFNWYKKAVAQDFAPAKERLACMYEFGDGGMPVDLQAAVQLYKESSDQGNLHSTYNLGMILATGSNCVEKNLPLALSLLQTAAEKGHALMKFNLGIIYLEQCHNTVAANDCFKLAFEQEHIVSVDLGHYYLERYNGGIDCEHSSALSHYWFATAIAYGHQDQVLEIFNGDHSVLNAFQFKGRFH</sequence>
<dbReference type="InterPro" id="IPR050767">
    <property type="entry name" value="Sel1_AlgK"/>
</dbReference>
<name>A0A317CQB8_9GAMM</name>
<dbReference type="OrthoDB" id="6120455at2"/>
<dbReference type="InterPro" id="IPR011990">
    <property type="entry name" value="TPR-like_helical_dom_sf"/>
</dbReference>
<dbReference type="SMART" id="SM00671">
    <property type="entry name" value="SEL1"/>
    <property type="match status" value="3"/>
</dbReference>
<dbReference type="PANTHER" id="PTHR11102">
    <property type="entry name" value="SEL-1-LIKE PROTEIN"/>
    <property type="match status" value="1"/>
</dbReference>
<dbReference type="PANTHER" id="PTHR11102:SF160">
    <property type="entry name" value="ERAD-ASSOCIATED E3 UBIQUITIN-PROTEIN LIGASE COMPONENT HRD3"/>
    <property type="match status" value="1"/>
</dbReference>
<accession>A0A317CQB8</accession>
<evidence type="ECO:0000313" key="1">
    <source>
        <dbReference type="EMBL" id="PWR00585.1"/>
    </source>
</evidence>
<dbReference type="InterPro" id="IPR006597">
    <property type="entry name" value="Sel1-like"/>
</dbReference>
<gene>
    <name evidence="1" type="ORF">DKW60_00795</name>
</gene>
<dbReference type="RefSeq" id="WP_109835760.1">
    <property type="nucleotide sequence ID" value="NZ_QGKM01000002.1"/>
</dbReference>
<dbReference type="Gene3D" id="1.25.40.10">
    <property type="entry name" value="Tetratricopeptide repeat domain"/>
    <property type="match status" value="1"/>
</dbReference>
<dbReference type="EMBL" id="QGKM01000002">
    <property type="protein sequence ID" value="PWR00585.1"/>
    <property type="molecule type" value="Genomic_DNA"/>
</dbReference>
<evidence type="ECO:0000313" key="2">
    <source>
        <dbReference type="Proteomes" id="UP000245539"/>
    </source>
</evidence>
<dbReference type="AlphaFoldDB" id="A0A317CQB8"/>
<comment type="caution">
    <text evidence="1">The sequence shown here is derived from an EMBL/GenBank/DDBJ whole genome shotgun (WGS) entry which is preliminary data.</text>
</comment>
<dbReference type="Pfam" id="PF08238">
    <property type="entry name" value="Sel1"/>
    <property type="match status" value="3"/>
</dbReference>
<dbReference type="Proteomes" id="UP000245539">
    <property type="component" value="Unassembled WGS sequence"/>
</dbReference>
<keyword evidence="2" id="KW-1185">Reference proteome</keyword>